<dbReference type="EMBL" id="AMYD01000004">
    <property type="protein sequence ID" value="EQB59564.1"/>
    <property type="molecule type" value="Genomic_DNA"/>
</dbReference>
<gene>
    <name evidence="1" type="ORF">CGLO_00005</name>
</gene>
<dbReference type="HOGENOM" id="CLU_3438952_0_0_1"/>
<sequence length="9" mass="1093">MQKPSNKFN</sequence>
<organism evidence="1 2">
    <name type="scientific">Colletotrichum gloeosporioides (strain Cg-14)</name>
    <name type="common">Anthracnose fungus</name>
    <name type="synonym">Glomerella cingulata</name>
    <dbReference type="NCBI Taxonomy" id="1237896"/>
    <lineage>
        <taxon>Eukaryota</taxon>
        <taxon>Fungi</taxon>
        <taxon>Dikarya</taxon>
        <taxon>Ascomycota</taxon>
        <taxon>Pezizomycotina</taxon>
        <taxon>Sordariomycetes</taxon>
        <taxon>Hypocreomycetidae</taxon>
        <taxon>Glomerellales</taxon>
        <taxon>Glomerellaceae</taxon>
        <taxon>Colletotrichum</taxon>
        <taxon>Colletotrichum gloeosporioides species complex</taxon>
    </lineage>
</organism>
<accession>T0L4Y3</accession>
<evidence type="ECO:0000313" key="1">
    <source>
        <dbReference type="EMBL" id="EQB59564.1"/>
    </source>
</evidence>
<evidence type="ECO:0000313" key="2">
    <source>
        <dbReference type="Proteomes" id="UP000015530"/>
    </source>
</evidence>
<protein>
    <submittedName>
        <fullName evidence="1">Uncharacterized protein</fullName>
    </submittedName>
</protein>
<proteinExistence type="predicted"/>
<reference evidence="2" key="1">
    <citation type="journal article" date="2013" name="Mol. Plant Microbe Interact.">
        <title>Global aspects of pacC regulation of pathogenicity genes in Colletotrichum gloeosporioides as revealed by transcriptome analysis.</title>
        <authorList>
            <person name="Alkan N."/>
            <person name="Meng X."/>
            <person name="Friedlander G."/>
            <person name="Reuveni E."/>
            <person name="Sukno S."/>
            <person name="Sherman A."/>
            <person name="Thon M."/>
            <person name="Fluhr R."/>
            <person name="Prusky D."/>
        </authorList>
    </citation>
    <scope>NUCLEOTIDE SEQUENCE [LARGE SCALE GENOMIC DNA]</scope>
    <source>
        <strain evidence="2">Cg-14</strain>
    </source>
</reference>
<comment type="caution">
    <text evidence="1">The sequence shown here is derived from an EMBL/GenBank/DDBJ whole genome shotgun (WGS) entry which is preliminary data.</text>
</comment>
<name>T0L4Y3_COLGC</name>
<dbReference type="Proteomes" id="UP000015530">
    <property type="component" value="Unassembled WGS sequence"/>
</dbReference>